<dbReference type="EMBL" id="KN832970">
    <property type="protein sequence ID" value="KIM92243.1"/>
    <property type="molecule type" value="Genomic_DNA"/>
</dbReference>
<organism evidence="1 2">
    <name type="scientific">Piloderma croceum (strain F 1598)</name>
    <dbReference type="NCBI Taxonomy" id="765440"/>
    <lineage>
        <taxon>Eukaryota</taxon>
        <taxon>Fungi</taxon>
        <taxon>Dikarya</taxon>
        <taxon>Basidiomycota</taxon>
        <taxon>Agaricomycotina</taxon>
        <taxon>Agaricomycetes</taxon>
        <taxon>Agaricomycetidae</taxon>
        <taxon>Atheliales</taxon>
        <taxon>Atheliaceae</taxon>
        <taxon>Piloderma</taxon>
    </lineage>
</organism>
<reference evidence="1 2" key="1">
    <citation type="submission" date="2014-04" db="EMBL/GenBank/DDBJ databases">
        <authorList>
            <consortium name="DOE Joint Genome Institute"/>
            <person name="Kuo A."/>
            <person name="Tarkka M."/>
            <person name="Buscot F."/>
            <person name="Kohler A."/>
            <person name="Nagy L.G."/>
            <person name="Floudas D."/>
            <person name="Copeland A."/>
            <person name="Barry K.W."/>
            <person name="Cichocki N."/>
            <person name="Veneault-Fourrey C."/>
            <person name="LaButti K."/>
            <person name="Lindquist E.A."/>
            <person name="Lipzen A."/>
            <person name="Lundell T."/>
            <person name="Morin E."/>
            <person name="Murat C."/>
            <person name="Sun H."/>
            <person name="Tunlid A."/>
            <person name="Henrissat B."/>
            <person name="Grigoriev I.V."/>
            <person name="Hibbett D.S."/>
            <person name="Martin F."/>
            <person name="Nordberg H.P."/>
            <person name="Cantor M.N."/>
            <person name="Hua S.X."/>
        </authorList>
    </citation>
    <scope>NUCLEOTIDE SEQUENCE [LARGE SCALE GENOMIC DNA]</scope>
    <source>
        <strain evidence="1 2">F 1598</strain>
    </source>
</reference>
<evidence type="ECO:0000313" key="1">
    <source>
        <dbReference type="EMBL" id="KIM92243.1"/>
    </source>
</evidence>
<dbReference type="Proteomes" id="UP000054166">
    <property type="component" value="Unassembled WGS sequence"/>
</dbReference>
<gene>
    <name evidence="1" type="ORF">PILCRDRAFT_810277</name>
</gene>
<dbReference type="HOGENOM" id="CLU_3107164_0_0_1"/>
<keyword evidence="2" id="KW-1185">Reference proteome</keyword>
<sequence>MQISDLYDHVNHPGGAGGCTLNPKLLSQSRTVTYSCGCGKGSSNLPPQRMP</sequence>
<proteinExistence type="predicted"/>
<protein>
    <submittedName>
        <fullName evidence="1">Uncharacterized protein</fullName>
    </submittedName>
</protein>
<name>A0A0C3C092_PILCF</name>
<dbReference type="AlphaFoldDB" id="A0A0C3C092"/>
<evidence type="ECO:0000313" key="2">
    <source>
        <dbReference type="Proteomes" id="UP000054166"/>
    </source>
</evidence>
<reference evidence="2" key="2">
    <citation type="submission" date="2015-01" db="EMBL/GenBank/DDBJ databases">
        <title>Evolutionary Origins and Diversification of the Mycorrhizal Mutualists.</title>
        <authorList>
            <consortium name="DOE Joint Genome Institute"/>
            <consortium name="Mycorrhizal Genomics Consortium"/>
            <person name="Kohler A."/>
            <person name="Kuo A."/>
            <person name="Nagy L.G."/>
            <person name="Floudas D."/>
            <person name="Copeland A."/>
            <person name="Barry K.W."/>
            <person name="Cichocki N."/>
            <person name="Veneault-Fourrey C."/>
            <person name="LaButti K."/>
            <person name="Lindquist E.A."/>
            <person name="Lipzen A."/>
            <person name="Lundell T."/>
            <person name="Morin E."/>
            <person name="Murat C."/>
            <person name="Riley R."/>
            <person name="Ohm R."/>
            <person name="Sun H."/>
            <person name="Tunlid A."/>
            <person name="Henrissat B."/>
            <person name="Grigoriev I.V."/>
            <person name="Hibbett D.S."/>
            <person name="Martin F."/>
        </authorList>
    </citation>
    <scope>NUCLEOTIDE SEQUENCE [LARGE SCALE GENOMIC DNA]</scope>
    <source>
        <strain evidence="2">F 1598</strain>
    </source>
</reference>
<accession>A0A0C3C092</accession>
<dbReference type="InParanoid" id="A0A0C3C092"/>